<dbReference type="GO" id="GO:0005737">
    <property type="term" value="C:cytoplasm"/>
    <property type="evidence" value="ECO:0007669"/>
    <property type="project" value="TreeGrafter"/>
</dbReference>
<keyword evidence="16" id="KW-1185">Reference proteome</keyword>
<evidence type="ECO:0000256" key="9">
    <source>
        <dbReference type="ARBA" id="ARBA00032824"/>
    </source>
</evidence>
<keyword evidence="4 15" id="KW-0575">Peroxidase</keyword>
<comment type="catalytic activity">
    <reaction evidence="12">
        <text>a hydroperoxide + [thioredoxin]-dithiol = an alcohol + [thioredoxin]-disulfide + H2O</text>
        <dbReference type="Rhea" id="RHEA:62620"/>
        <dbReference type="Rhea" id="RHEA-COMP:10698"/>
        <dbReference type="Rhea" id="RHEA-COMP:10700"/>
        <dbReference type="ChEBI" id="CHEBI:15377"/>
        <dbReference type="ChEBI" id="CHEBI:29950"/>
        <dbReference type="ChEBI" id="CHEBI:30879"/>
        <dbReference type="ChEBI" id="CHEBI:35924"/>
        <dbReference type="ChEBI" id="CHEBI:50058"/>
        <dbReference type="EC" id="1.11.1.24"/>
    </reaction>
</comment>
<evidence type="ECO:0000259" key="14">
    <source>
        <dbReference type="PROSITE" id="PS51352"/>
    </source>
</evidence>
<dbReference type="InterPro" id="IPR024706">
    <property type="entry name" value="Peroxiredoxin_AhpC-typ"/>
</dbReference>
<reference evidence="15" key="1">
    <citation type="submission" date="2022-12" db="EMBL/GenBank/DDBJ databases">
        <title>Polyphasic identification of a Novel Hot-Spring Cyanobacterium Ocullathermofonsia sinensis gen nov. sp. nov. and Genomic Insights on its Adaptations to the Thermal Habitat.</title>
        <authorList>
            <person name="Daroch M."/>
            <person name="Tang J."/>
            <person name="Jiang Y."/>
        </authorList>
    </citation>
    <scope>NUCLEOTIDE SEQUENCE</scope>
    <source>
        <strain evidence="15">PKUAC-SCTA174</strain>
    </source>
</reference>
<evidence type="ECO:0000313" key="16">
    <source>
        <dbReference type="Proteomes" id="UP001163152"/>
    </source>
</evidence>
<evidence type="ECO:0000256" key="2">
    <source>
        <dbReference type="ARBA" id="ARBA00011245"/>
    </source>
</evidence>
<dbReference type="PROSITE" id="PS51352">
    <property type="entry name" value="THIOREDOXIN_2"/>
    <property type="match status" value="1"/>
</dbReference>
<comment type="subunit">
    <text evidence="2">Monomer.</text>
</comment>
<feature type="domain" description="Thioredoxin" evidence="14">
    <location>
        <begin position="3"/>
        <end position="156"/>
    </location>
</feature>
<dbReference type="Proteomes" id="UP001163152">
    <property type="component" value="Chromosome"/>
</dbReference>
<keyword evidence="8" id="KW-0676">Redox-active center</keyword>
<dbReference type="GO" id="GO:0008379">
    <property type="term" value="F:thioredoxin peroxidase activity"/>
    <property type="evidence" value="ECO:0007669"/>
    <property type="project" value="TreeGrafter"/>
</dbReference>
<evidence type="ECO:0000256" key="6">
    <source>
        <dbReference type="ARBA" id="ARBA00023002"/>
    </source>
</evidence>
<dbReference type="Pfam" id="PF00578">
    <property type="entry name" value="AhpC-TSA"/>
    <property type="match status" value="1"/>
</dbReference>
<dbReference type="AlphaFoldDB" id="A0A9E8ZAP1"/>
<evidence type="ECO:0000256" key="8">
    <source>
        <dbReference type="ARBA" id="ARBA00023284"/>
    </source>
</evidence>
<evidence type="ECO:0000256" key="3">
    <source>
        <dbReference type="ARBA" id="ARBA00013017"/>
    </source>
</evidence>
<dbReference type="PIRSF" id="PIRSF000239">
    <property type="entry name" value="AHPC"/>
    <property type="match status" value="1"/>
</dbReference>
<dbReference type="InterPro" id="IPR000866">
    <property type="entry name" value="AhpC/TSA"/>
</dbReference>
<gene>
    <name evidence="15" type="primary">bcp</name>
    <name evidence="15" type="ORF">OXH18_21360</name>
</gene>
<evidence type="ECO:0000256" key="1">
    <source>
        <dbReference type="ARBA" id="ARBA00003330"/>
    </source>
</evidence>
<evidence type="ECO:0000256" key="10">
    <source>
        <dbReference type="ARBA" id="ARBA00038489"/>
    </source>
</evidence>
<evidence type="ECO:0000256" key="11">
    <source>
        <dbReference type="ARBA" id="ARBA00041373"/>
    </source>
</evidence>
<dbReference type="KEGG" id="tsin:OXH18_21360"/>
<dbReference type="GO" id="GO:0034599">
    <property type="term" value="P:cellular response to oxidative stress"/>
    <property type="evidence" value="ECO:0007669"/>
    <property type="project" value="TreeGrafter"/>
</dbReference>
<dbReference type="InterPro" id="IPR013766">
    <property type="entry name" value="Thioredoxin_domain"/>
</dbReference>
<evidence type="ECO:0000256" key="5">
    <source>
        <dbReference type="ARBA" id="ARBA00022862"/>
    </source>
</evidence>
<evidence type="ECO:0000256" key="13">
    <source>
        <dbReference type="PIRSR" id="PIRSR000239-1"/>
    </source>
</evidence>
<dbReference type="CDD" id="cd03017">
    <property type="entry name" value="PRX_BCP"/>
    <property type="match status" value="1"/>
</dbReference>
<evidence type="ECO:0000256" key="12">
    <source>
        <dbReference type="ARBA" id="ARBA00049091"/>
    </source>
</evidence>
<dbReference type="PANTHER" id="PTHR42801:SF4">
    <property type="entry name" value="AHPC_TSA FAMILY PROTEIN"/>
    <property type="match status" value="1"/>
</dbReference>
<comment type="function">
    <text evidence="1">Thiol-specific peroxidase that catalyzes the reduction of hydrogen peroxide and organic hydroperoxides to water and alcohols, respectively. Plays a role in cell protection against oxidative stress by detoxifying peroxides and as sensor of hydrogen peroxide-mediated signaling events.</text>
</comment>
<protein>
    <recommendedName>
        <fullName evidence="3">thioredoxin-dependent peroxiredoxin</fullName>
        <ecNumber evidence="3">1.11.1.24</ecNumber>
    </recommendedName>
    <alternativeName>
        <fullName evidence="11">Bacterioferritin comigratory protein</fullName>
    </alternativeName>
    <alternativeName>
        <fullName evidence="9">Thioredoxin peroxidase</fullName>
    </alternativeName>
</protein>
<dbReference type="InterPro" id="IPR050924">
    <property type="entry name" value="Peroxiredoxin_BCP/PrxQ"/>
</dbReference>
<keyword evidence="7" id="KW-1015">Disulfide bond</keyword>
<dbReference type="PANTHER" id="PTHR42801">
    <property type="entry name" value="THIOREDOXIN-DEPENDENT PEROXIDE REDUCTASE"/>
    <property type="match status" value="1"/>
</dbReference>
<accession>A0A9E8ZAP1</accession>
<dbReference type="GO" id="GO:0045454">
    <property type="term" value="P:cell redox homeostasis"/>
    <property type="evidence" value="ECO:0007669"/>
    <property type="project" value="TreeGrafter"/>
</dbReference>
<sequence length="156" mass="17407">MALKPGDSAPNFSLPDANGNTVTLSDFRGQWVVLYFYPRDNTPGCTKEACGFRDTHLDYQSKNVVVLGVSTDDAKSHTKFSTKFGLPFPLLSDVEGRVATKYESYGLKKFMGKEFMGIYRNTFVIDPDGKIARIYQKVKPENHAIELLADLENLAS</sequence>
<evidence type="ECO:0000256" key="7">
    <source>
        <dbReference type="ARBA" id="ARBA00023157"/>
    </source>
</evidence>
<keyword evidence="5" id="KW-0049">Antioxidant</keyword>
<dbReference type="RefSeq" id="WP_268609488.1">
    <property type="nucleotide sequence ID" value="NZ_CP113797.1"/>
</dbReference>
<organism evidence="15 16">
    <name type="scientific">Thermocoleostomius sinensis A174</name>
    <dbReference type="NCBI Taxonomy" id="2016057"/>
    <lineage>
        <taxon>Bacteria</taxon>
        <taxon>Bacillati</taxon>
        <taxon>Cyanobacteriota</taxon>
        <taxon>Cyanophyceae</taxon>
        <taxon>Oculatellales</taxon>
        <taxon>Oculatellaceae</taxon>
        <taxon>Thermocoleostomius</taxon>
    </lineage>
</organism>
<dbReference type="EC" id="1.11.1.24" evidence="3"/>
<proteinExistence type="inferred from homology"/>
<comment type="similarity">
    <text evidence="10">Belongs to the peroxiredoxin family. BCP/PrxQ subfamily.</text>
</comment>
<evidence type="ECO:0000256" key="4">
    <source>
        <dbReference type="ARBA" id="ARBA00022559"/>
    </source>
</evidence>
<dbReference type="FunFam" id="3.40.30.10:FF:000007">
    <property type="entry name" value="Thioredoxin-dependent thiol peroxidase"/>
    <property type="match status" value="1"/>
</dbReference>
<dbReference type="NCBIfam" id="NF006960">
    <property type="entry name" value="PRK09437.1"/>
    <property type="match status" value="1"/>
</dbReference>
<dbReference type="InterPro" id="IPR036249">
    <property type="entry name" value="Thioredoxin-like_sf"/>
</dbReference>
<dbReference type="EMBL" id="CP113797">
    <property type="protein sequence ID" value="WAL59694.1"/>
    <property type="molecule type" value="Genomic_DNA"/>
</dbReference>
<name>A0A9E8ZAP1_9CYAN</name>
<dbReference type="SUPFAM" id="SSF52833">
    <property type="entry name" value="Thioredoxin-like"/>
    <property type="match status" value="1"/>
</dbReference>
<evidence type="ECO:0000313" key="15">
    <source>
        <dbReference type="EMBL" id="WAL59694.1"/>
    </source>
</evidence>
<dbReference type="Gene3D" id="3.40.30.10">
    <property type="entry name" value="Glutaredoxin"/>
    <property type="match status" value="1"/>
</dbReference>
<keyword evidence="6 15" id="KW-0560">Oxidoreductase</keyword>
<feature type="active site" description="Cysteine sulfenic acid (-SOH) intermediate; for peroxidase activity" evidence="13">
    <location>
        <position position="45"/>
    </location>
</feature>